<dbReference type="Proteomes" id="UP000031368">
    <property type="component" value="Plasmid pRgalR602c"/>
</dbReference>
<dbReference type="KEGG" id="rga:RGR602_PC01622"/>
<protein>
    <submittedName>
        <fullName evidence="1">Uncharacterized protein</fullName>
    </submittedName>
</protein>
<evidence type="ECO:0000313" key="2">
    <source>
        <dbReference type="Proteomes" id="UP000031368"/>
    </source>
</evidence>
<accession>A0A0B4XG86</accession>
<name>A0A0B4XG86_9HYPH</name>
<sequence length="67" mass="7371">MSSTTDLCCQTLASSKMVLESRRDAIEEIDVDNAVLAPVLPLRPTRLYAESSVFVISRPIHIVLANL</sequence>
<keyword evidence="1" id="KW-0614">Plasmid</keyword>
<geneLocation type="plasmid" evidence="1 2">
    <name>pRgalR602c</name>
</geneLocation>
<dbReference type="AlphaFoldDB" id="A0A0B4XG86"/>
<gene>
    <name evidence="1" type="ORF">RGR602_PC01622</name>
</gene>
<dbReference type="EMBL" id="CP006880">
    <property type="protein sequence ID" value="AJD45648.1"/>
    <property type="molecule type" value="Genomic_DNA"/>
</dbReference>
<reference evidence="1 2" key="1">
    <citation type="submission" date="2013-11" db="EMBL/GenBank/DDBJ databases">
        <title>Complete genome sequence of Rhizobium gallicum bv. gallicum R602.</title>
        <authorList>
            <person name="Bustos P."/>
            <person name="Santamaria R.I."/>
            <person name="Lozano L."/>
            <person name="Acosta J.L."/>
            <person name="Ormeno-Orrillo E."/>
            <person name="Rogel M.A."/>
            <person name="Romero D."/>
            <person name="Cevallos M.A."/>
            <person name="Martinez-Romero E."/>
            <person name="Gonzalez V."/>
        </authorList>
    </citation>
    <scope>NUCLEOTIDE SEQUENCE [LARGE SCALE GENOMIC DNA]</scope>
    <source>
        <strain evidence="1 2">R602</strain>
        <plasmid evidence="1 2">pRgalR602c</plasmid>
    </source>
</reference>
<proteinExistence type="predicted"/>
<evidence type="ECO:0000313" key="1">
    <source>
        <dbReference type="EMBL" id="AJD45648.1"/>
    </source>
</evidence>
<dbReference type="HOGENOM" id="CLU_2809461_0_0_5"/>
<organism evidence="1 2">
    <name type="scientific">Rhizobium gallicum bv. gallicum R602sp</name>
    <dbReference type="NCBI Taxonomy" id="1041138"/>
    <lineage>
        <taxon>Bacteria</taxon>
        <taxon>Pseudomonadati</taxon>
        <taxon>Pseudomonadota</taxon>
        <taxon>Alphaproteobacteria</taxon>
        <taxon>Hyphomicrobiales</taxon>
        <taxon>Rhizobiaceae</taxon>
        <taxon>Rhizobium/Agrobacterium group</taxon>
        <taxon>Rhizobium</taxon>
    </lineage>
</organism>
<keyword evidence="2" id="KW-1185">Reference proteome</keyword>